<evidence type="ECO:0000313" key="11">
    <source>
        <dbReference type="Proteomes" id="UP001497525"/>
    </source>
</evidence>
<organism evidence="10 11">
    <name type="scientific">Calicophoron daubneyi</name>
    <name type="common">Rumen fluke</name>
    <name type="synonym">Paramphistomum daubneyi</name>
    <dbReference type="NCBI Taxonomy" id="300641"/>
    <lineage>
        <taxon>Eukaryota</taxon>
        <taxon>Metazoa</taxon>
        <taxon>Spiralia</taxon>
        <taxon>Lophotrochozoa</taxon>
        <taxon>Platyhelminthes</taxon>
        <taxon>Trematoda</taxon>
        <taxon>Digenea</taxon>
        <taxon>Plagiorchiida</taxon>
        <taxon>Pronocephalata</taxon>
        <taxon>Paramphistomoidea</taxon>
        <taxon>Paramphistomidae</taxon>
        <taxon>Calicophoron</taxon>
    </lineage>
</organism>
<gene>
    <name evidence="10" type="ORF">CDAUBV1_LOCUS11062</name>
</gene>
<protein>
    <recommendedName>
        <fullName evidence="12">Beta-galactosidase</fullName>
    </recommendedName>
</protein>
<evidence type="ECO:0000313" key="10">
    <source>
        <dbReference type="EMBL" id="CAL5136757.1"/>
    </source>
</evidence>
<reference evidence="10" key="1">
    <citation type="submission" date="2024-06" db="EMBL/GenBank/DDBJ databases">
        <authorList>
            <person name="Liu X."/>
            <person name="Lenzi L."/>
            <person name="Haldenby T S."/>
            <person name="Uol C."/>
        </authorList>
    </citation>
    <scope>NUCLEOTIDE SEQUENCE</scope>
</reference>
<dbReference type="Gene3D" id="3.20.20.80">
    <property type="entry name" value="Glycosidases"/>
    <property type="match status" value="1"/>
</dbReference>
<evidence type="ECO:0000259" key="8">
    <source>
        <dbReference type="Pfam" id="PF21317"/>
    </source>
</evidence>
<dbReference type="AlphaFoldDB" id="A0AAV2TK51"/>
<dbReference type="PRINTS" id="PR00742">
    <property type="entry name" value="GLHYDRLASE35"/>
</dbReference>
<dbReference type="InterPro" id="IPR031330">
    <property type="entry name" value="Gly_Hdrlase_35_cat"/>
</dbReference>
<feature type="domain" description="Glycoside hydrolase 35 catalytic" evidence="7">
    <location>
        <begin position="68"/>
        <end position="388"/>
    </location>
</feature>
<accession>A0AAV2TK51</accession>
<keyword evidence="6" id="KW-0812">Transmembrane</keyword>
<dbReference type="InterPro" id="IPR026283">
    <property type="entry name" value="B-gal_1-like"/>
</dbReference>
<dbReference type="InterPro" id="IPR017853">
    <property type="entry name" value="GH"/>
</dbReference>
<feature type="active site" description="Proton donor" evidence="4">
    <location>
        <position position="217"/>
    </location>
</feature>
<feature type="transmembrane region" description="Helical" evidence="6">
    <location>
        <begin position="20"/>
        <end position="40"/>
    </location>
</feature>
<evidence type="ECO:0000259" key="9">
    <source>
        <dbReference type="Pfam" id="PF21467"/>
    </source>
</evidence>
<keyword evidence="6" id="KW-1133">Transmembrane helix</keyword>
<feature type="domain" description="Beta-galactosidase galactose-binding" evidence="9">
    <location>
        <begin position="587"/>
        <end position="645"/>
    </location>
</feature>
<evidence type="ECO:0008006" key="12">
    <source>
        <dbReference type="Google" id="ProtNLM"/>
    </source>
</evidence>
<dbReference type="Pfam" id="PF01301">
    <property type="entry name" value="Glyco_hydro_35"/>
    <property type="match status" value="1"/>
</dbReference>
<dbReference type="PIRSF" id="PIRSF006336">
    <property type="entry name" value="B-gal"/>
    <property type="match status" value="1"/>
</dbReference>
<comment type="similarity">
    <text evidence="1 5">Belongs to the glycosyl hydrolase 35 family.</text>
</comment>
<evidence type="ECO:0000256" key="1">
    <source>
        <dbReference type="ARBA" id="ARBA00009809"/>
    </source>
</evidence>
<proteinExistence type="inferred from homology"/>
<dbReference type="Proteomes" id="UP001497525">
    <property type="component" value="Unassembled WGS sequence"/>
</dbReference>
<dbReference type="GO" id="GO:0004565">
    <property type="term" value="F:beta-galactosidase activity"/>
    <property type="evidence" value="ECO:0007669"/>
    <property type="project" value="InterPro"/>
</dbReference>
<dbReference type="PANTHER" id="PTHR23421">
    <property type="entry name" value="BETA-GALACTOSIDASE RELATED"/>
    <property type="match status" value="1"/>
</dbReference>
<dbReference type="Pfam" id="PF21317">
    <property type="entry name" value="BetaGal_ABD_1"/>
    <property type="match status" value="1"/>
</dbReference>
<feature type="domain" description="Beta-galactosidase 1-like first all-beta" evidence="8">
    <location>
        <begin position="432"/>
        <end position="548"/>
    </location>
</feature>
<keyword evidence="6" id="KW-0472">Membrane</keyword>
<dbReference type="Gene3D" id="2.60.120.260">
    <property type="entry name" value="Galactose-binding domain-like"/>
    <property type="match status" value="2"/>
</dbReference>
<dbReference type="SUPFAM" id="SSF51445">
    <property type="entry name" value="(Trans)glycosidases"/>
    <property type="match status" value="1"/>
</dbReference>
<evidence type="ECO:0000256" key="2">
    <source>
        <dbReference type="ARBA" id="ARBA00022801"/>
    </source>
</evidence>
<sequence length="676" mass="78238">MPPLILIVFLRLMRFKLLKISILLTTLFCAGILVFQTLLYDRLPSRERLDIPFQECLHCITADSEDSSFYKNGKHFQFIGGQIDYFRIPEQYWEDRLEKAKAGGLDVIGFYVPGNFHQPDENTFNFHGQRNIKRFLQLIQKYEMLAFVRIGPYICAEWTFGGLPPWLYRKNKDIKIRSSEPEYIDAVWKWFSHLLPLLQLFLQDRGGPIFMVQIENEYASYFTCDRNYIPRLYKMVAQTLGSNVIYVITDGSYTTNAHCNGGLPKEVIRGVNMPPGPNCIEQWKIMNYSKIQQPPVNTEFYTGWIDHWGQPHNTRSTVGILECLEKQLAFSRSASVVMYVYHGGTNFGLWSGANSPPYSAQITSYDYDAPLNEAGDITEKYLKLRTAIFQFKHLPAKKLPSNTSKKAYPPVDVKLVSHLFLHMSKGVSSKEPKLMESLEQYEGYMAYITRLPITGNRVNKLILGYLADYAHVFTFQKKYYKYHGSISRNMKTQSLTLRRVGKKATLIILVENGGYVNYGELMMHDRKGISGDIFLDNVRLQNWSMYSLCLNRDGLNCPTNFSLDGIFKMEIAIRSDILAWPKSGRIYRGIMTIDRKEDIRDTFIHPIGFTRGLIYINRILLGRYNEKGPQLNLYVPKYFINFGDNIIVIVEMTEVVGEPIIEFQNQQVWLEAKEMT</sequence>
<keyword evidence="2" id="KW-0378">Hydrolase</keyword>
<dbReference type="InterPro" id="IPR048912">
    <property type="entry name" value="BetaGal1-like_ABD1"/>
</dbReference>
<evidence type="ECO:0000256" key="3">
    <source>
        <dbReference type="ARBA" id="ARBA00023295"/>
    </source>
</evidence>
<dbReference type="SUPFAM" id="SSF49785">
    <property type="entry name" value="Galactose-binding domain-like"/>
    <property type="match status" value="1"/>
</dbReference>
<dbReference type="InterPro" id="IPR048913">
    <property type="entry name" value="BetaGal_gal-bd"/>
</dbReference>
<dbReference type="EMBL" id="CAXLJL010000356">
    <property type="protein sequence ID" value="CAL5136757.1"/>
    <property type="molecule type" value="Genomic_DNA"/>
</dbReference>
<name>A0AAV2TK51_CALDB</name>
<dbReference type="InterPro" id="IPR001944">
    <property type="entry name" value="Glycoside_Hdrlase_35"/>
</dbReference>
<dbReference type="InterPro" id="IPR008979">
    <property type="entry name" value="Galactose-bd-like_sf"/>
</dbReference>
<evidence type="ECO:0000256" key="6">
    <source>
        <dbReference type="SAM" id="Phobius"/>
    </source>
</evidence>
<dbReference type="GO" id="GO:0005975">
    <property type="term" value="P:carbohydrate metabolic process"/>
    <property type="evidence" value="ECO:0007669"/>
    <property type="project" value="InterPro"/>
</dbReference>
<evidence type="ECO:0000256" key="4">
    <source>
        <dbReference type="PIRSR" id="PIRSR006336-1"/>
    </source>
</evidence>
<keyword evidence="3" id="KW-0326">Glycosidase</keyword>
<feature type="active site" description="Nucleophile" evidence="4">
    <location>
        <position position="299"/>
    </location>
</feature>
<dbReference type="Pfam" id="PF21467">
    <property type="entry name" value="BetaGal_gal-bd"/>
    <property type="match status" value="1"/>
</dbReference>
<evidence type="ECO:0000256" key="5">
    <source>
        <dbReference type="RuleBase" id="RU003679"/>
    </source>
</evidence>
<comment type="caution">
    <text evidence="10">The sequence shown here is derived from an EMBL/GenBank/DDBJ whole genome shotgun (WGS) entry which is preliminary data.</text>
</comment>
<evidence type="ECO:0000259" key="7">
    <source>
        <dbReference type="Pfam" id="PF01301"/>
    </source>
</evidence>